<dbReference type="Proteomes" id="UP000692954">
    <property type="component" value="Unassembled WGS sequence"/>
</dbReference>
<accession>A0A8S1LMB2</accession>
<name>A0A8S1LMB2_9CILI</name>
<evidence type="ECO:0000313" key="2">
    <source>
        <dbReference type="Proteomes" id="UP000692954"/>
    </source>
</evidence>
<evidence type="ECO:0000313" key="1">
    <source>
        <dbReference type="EMBL" id="CAD8069358.1"/>
    </source>
</evidence>
<keyword evidence="2" id="KW-1185">Reference proteome</keyword>
<gene>
    <name evidence="1" type="ORF">PSON_ATCC_30995.1.T0250225</name>
</gene>
<sequence>MHQLIKTGKSKSFKDYSILKKTSSTSKIIENQQAQTAFMKQQSFEVRTSRKKSSIFLQDSVDQSVLIEKIKTIQNPNLHLGMNLLQQKIWERIQKCTQQQIDQYSNVPIIVLKPDYEYEFNFSISKFSCFNTIRQLTECLAKQFYELTNNHLDEPFLSILVGKIKTQRLDGDMRLFELLNIIVNGRKLLVLQSSNQ</sequence>
<dbReference type="OrthoDB" id="291844at2759"/>
<dbReference type="AlphaFoldDB" id="A0A8S1LMB2"/>
<reference evidence="1" key="1">
    <citation type="submission" date="2021-01" db="EMBL/GenBank/DDBJ databases">
        <authorList>
            <consortium name="Genoscope - CEA"/>
            <person name="William W."/>
        </authorList>
    </citation>
    <scope>NUCLEOTIDE SEQUENCE</scope>
</reference>
<dbReference type="EMBL" id="CAJJDN010000025">
    <property type="protein sequence ID" value="CAD8069358.1"/>
    <property type="molecule type" value="Genomic_DNA"/>
</dbReference>
<organism evidence="1 2">
    <name type="scientific">Paramecium sonneborni</name>
    <dbReference type="NCBI Taxonomy" id="65129"/>
    <lineage>
        <taxon>Eukaryota</taxon>
        <taxon>Sar</taxon>
        <taxon>Alveolata</taxon>
        <taxon>Ciliophora</taxon>
        <taxon>Intramacronucleata</taxon>
        <taxon>Oligohymenophorea</taxon>
        <taxon>Peniculida</taxon>
        <taxon>Parameciidae</taxon>
        <taxon>Paramecium</taxon>
    </lineage>
</organism>
<comment type="caution">
    <text evidence="1">The sequence shown here is derived from an EMBL/GenBank/DDBJ whole genome shotgun (WGS) entry which is preliminary data.</text>
</comment>
<protein>
    <submittedName>
        <fullName evidence="1">Uncharacterized protein</fullName>
    </submittedName>
</protein>
<proteinExistence type="predicted"/>